<evidence type="ECO:0000256" key="2">
    <source>
        <dbReference type="ARBA" id="ARBA00022475"/>
    </source>
</evidence>
<evidence type="ECO:0000256" key="5">
    <source>
        <dbReference type="ARBA" id="ARBA00022801"/>
    </source>
</evidence>
<dbReference type="EMBL" id="WHNW01000003">
    <property type="protein sequence ID" value="MPV85776.1"/>
    <property type="molecule type" value="Genomic_DNA"/>
</dbReference>
<evidence type="ECO:0000256" key="4">
    <source>
        <dbReference type="ARBA" id="ARBA00022692"/>
    </source>
</evidence>
<feature type="transmembrane region" description="Helical" evidence="9">
    <location>
        <begin position="7"/>
        <end position="25"/>
    </location>
</feature>
<protein>
    <submittedName>
        <fullName evidence="10">Uncharacterized protein</fullName>
    </submittedName>
</protein>
<keyword evidence="4 9" id="KW-0812">Transmembrane</keyword>
<comment type="subcellular location">
    <subcellularLocation>
        <location evidence="1">Cell membrane</location>
        <topology evidence="1">Multi-pass membrane protein</topology>
    </subcellularLocation>
</comment>
<evidence type="ECO:0000256" key="9">
    <source>
        <dbReference type="SAM" id="Phobius"/>
    </source>
</evidence>
<evidence type="ECO:0000313" key="11">
    <source>
        <dbReference type="Proteomes" id="UP000471298"/>
    </source>
</evidence>
<proteinExistence type="predicted"/>
<accession>A0A6N7F1N9</accession>
<evidence type="ECO:0000256" key="6">
    <source>
        <dbReference type="ARBA" id="ARBA00022989"/>
    </source>
</evidence>
<keyword evidence="7 9" id="KW-0472">Membrane</keyword>
<comment type="caution">
    <text evidence="10">The sequence shown here is derived from an EMBL/GenBank/DDBJ whole genome shotgun (WGS) entry which is preliminary data.</text>
</comment>
<keyword evidence="2" id="KW-1003">Cell membrane</keyword>
<evidence type="ECO:0000313" key="10">
    <source>
        <dbReference type="EMBL" id="MPV85776.1"/>
    </source>
</evidence>
<keyword evidence="11" id="KW-1185">Reference proteome</keyword>
<evidence type="ECO:0000256" key="8">
    <source>
        <dbReference type="SAM" id="MobiDB-lite"/>
    </source>
</evidence>
<evidence type="ECO:0000256" key="7">
    <source>
        <dbReference type="ARBA" id="ARBA00023136"/>
    </source>
</evidence>
<gene>
    <name evidence="10" type="ORF">GCU85_03350</name>
</gene>
<feature type="compositionally biased region" description="Polar residues" evidence="8">
    <location>
        <begin position="125"/>
        <end position="143"/>
    </location>
</feature>
<name>A0A6N7F1N9_9GAMM</name>
<organism evidence="10 11">
    <name type="scientific">Ostreibacterium oceani</name>
    <dbReference type="NCBI Taxonomy" id="2654998"/>
    <lineage>
        <taxon>Bacteria</taxon>
        <taxon>Pseudomonadati</taxon>
        <taxon>Pseudomonadota</taxon>
        <taxon>Gammaproteobacteria</taxon>
        <taxon>Cardiobacteriales</taxon>
        <taxon>Ostreibacteriaceae</taxon>
        <taxon>Ostreibacterium</taxon>
    </lineage>
</organism>
<keyword evidence="5" id="KW-0378">Hydrolase</keyword>
<feature type="transmembrane region" description="Helical" evidence="9">
    <location>
        <begin position="31"/>
        <end position="49"/>
    </location>
</feature>
<feature type="transmembrane region" description="Helical" evidence="9">
    <location>
        <begin position="56"/>
        <end position="81"/>
    </location>
</feature>
<keyword evidence="3" id="KW-0645">Protease</keyword>
<keyword evidence="6 9" id="KW-1133">Transmembrane helix</keyword>
<dbReference type="GO" id="GO:0005886">
    <property type="term" value="C:plasma membrane"/>
    <property type="evidence" value="ECO:0007669"/>
    <property type="project" value="UniProtKB-SubCell"/>
</dbReference>
<sequence>MAFPPYSYLRFRWVVLGVIVIMLFPLGWDAWFGKSLIAFAFVLLTQFYCPIGWQKLWGLVIGFIAIQALNVVRVISLFYLGQWDKGLFDFAHYYAWQALIILDALVVFLIWLSKLPNENPPSDQPPNNRQPADNASTAAIQQS</sequence>
<reference evidence="10 11" key="1">
    <citation type="submission" date="2019-10" db="EMBL/GenBank/DDBJ databases">
        <title>Cardiobacteriales fam. a chemoheterotrophic member of the order Cardiobacteriales, and proposal of Cardiobacteriales fam. nov.</title>
        <authorList>
            <person name="Wang C."/>
        </authorList>
    </citation>
    <scope>NUCLEOTIDE SEQUENCE [LARGE SCALE GENOMIC DNA]</scope>
    <source>
        <strain evidence="10 11">ML27</strain>
    </source>
</reference>
<dbReference type="InterPro" id="IPR026392">
    <property type="entry name" value="Exo/Archaeosortase_dom"/>
</dbReference>
<dbReference type="GO" id="GO:0008233">
    <property type="term" value="F:peptidase activity"/>
    <property type="evidence" value="ECO:0007669"/>
    <property type="project" value="UniProtKB-KW"/>
</dbReference>
<dbReference type="NCBIfam" id="TIGR04178">
    <property type="entry name" value="exo_archaeo"/>
    <property type="match status" value="1"/>
</dbReference>
<dbReference type="GO" id="GO:0006508">
    <property type="term" value="P:proteolysis"/>
    <property type="evidence" value="ECO:0007669"/>
    <property type="project" value="UniProtKB-KW"/>
</dbReference>
<dbReference type="InParanoid" id="A0A6N7F1N9"/>
<dbReference type="AlphaFoldDB" id="A0A6N7F1N9"/>
<dbReference type="Proteomes" id="UP000471298">
    <property type="component" value="Unassembled WGS sequence"/>
</dbReference>
<evidence type="ECO:0000256" key="3">
    <source>
        <dbReference type="ARBA" id="ARBA00022670"/>
    </source>
</evidence>
<evidence type="ECO:0000256" key="1">
    <source>
        <dbReference type="ARBA" id="ARBA00004651"/>
    </source>
</evidence>
<feature type="transmembrane region" description="Helical" evidence="9">
    <location>
        <begin position="93"/>
        <end position="112"/>
    </location>
</feature>
<feature type="region of interest" description="Disordered" evidence="8">
    <location>
        <begin position="119"/>
        <end position="143"/>
    </location>
</feature>